<proteinExistence type="predicted"/>
<evidence type="ECO:0000256" key="1">
    <source>
        <dbReference type="SAM" id="MobiDB-lite"/>
    </source>
</evidence>
<sequence length="151" mass="17278">MSHFRPMPPMPSMPTFRPPSIPQPSFHRFRVPAIPRPHRPSFATEYDLDSPSEFSSEYSSFDEEYDLYDDYDDEYDDDAEEYVKGPISTRSGVEYTRGGRREEYPPRPEPTLAPMSAPRLAPKVGSSRVGGLNPKNSTGKPYKRPDFDNKL</sequence>
<keyword evidence="3" id="KW-1185">Reference proteome</keyword>
<evidence type="ECO:0000313" key="2">
    <source>
        <dbReference type="EMBL" id="CCX10475.1"/>
    </source>
</evidence>
<evidence type="ECO:0000313" key="3">
    <source>
        <dbReference type="Proteomes" id="UP000018144"/>
    </source>
</evidence>
<feature type="compositionally biased region" description="Pro residues" evidence="1">
    <location>
        <begin position="1"/>
        <end position="22"/>
    </location>
</feature>
<dbReference type="AlphaFoldDB" id="U4L349"/>
<feature type="compositionally biased region" description="Low complexity" evidence="1">
    <location>
        <begin position="49"/>
        <end position="59"/>
    </location>
</feature>
<protein>
    <submittedName>
        <fullName evidence="2">Uncharacterized protein</fullName>
    </submittedName>
</protein>
<dbReference type="Proteomes" id="UP000018144">
    <property type="component" value="Unassembled WGS sequence"/>
</dbReference>
<accession>U4L349</accession>
<name>U4L349_PYROM</name>
<feature type="region of interest" description="Disordered" evidence="1">
    <location>
        <begin position="1"/>
        <end position="59"/>
    </location>
</feature>
<feature type="compositionally biased region" description="Basic and acidic residues" evidence="1">
    <location>
        <begin position="97"/>
        <end position="106"/>
    </location>
</feature>
<dbReference type="EMBL" id="HF935545">
    <property type="protein sequence ID" value="CCX10475.1"/>
    <property type="molecule type" value="Genomic_DNA"/>
</dbReference>
<feature type="region of interest" description="Disordered" evidence="1">
    <location>
        <begin position="80"/>
        <end position="151"/>
    </location>
</feature>
<gene>
    <name evidence="2" type="ORF">PCON_10069</name>
</gene>
<reference evidence="2 3" key="1">
    <citation type="journal article" date="2013" name="PLoS Genet.">
        <title>The genome and development-dependent transcriptomes of Pyronema confluens: a window into fungal evolution.</title>
        <authorList>
            <person name="Traeger S."/>
            <person name="Altegoer F."/>
            <person name="Freitag M."/>
            <person name="Gabaldon T."/>
            <person name="Kempken F."/>
            <person name="Kumar A."/>
            <person name="Marcet-Houben M."/>
            <person name="Poggeler S."/>
            <person name="Stajich J.E."/>
            <person name="Nowrousian M."/>
        </authorList>
    </citation>
    <scope>NUCLEOTIDE SEQUENCE [LARGE SCALE GENOMIC DNA]</scope>
    <source>
        <strain evidence="3">CBS 100304</strain>
        <tissue evidence="2">Vegetative mycelium</tissue>
    </source>
</reference>
<organism evidence="2 3">
    <name type="scientific">Pyronema omphalodes (strain CBS 100304)</name>
    <name type="common">Pyronema confluens</name>
    <dbReference type="NCBI Taxonomy" id="1076935"/>
    <lineage>
        <taxon>Eukaryota</taxon>
        <taxon>Fungi</taxon>
        <taxon>Dikarya</taxon>
        <taxon>Ascomycota</taxon>
        <taxon>Pezizomycotina</taxon>
        <taxon>Pezizomycetes</taxon>
        <taxon>Pezizales</taxon>
        <taxon>Pyronemataceae</taxon>
        <taxon>Pyronema</taxon>
    </lineage>
</organism>